<dbReference type="InterPro" id="IPR052771">
    <property type="entry name" value="Neurotrophin_sig_adaptor"/>
</dbReference>
<dbReference type="EMBL" id="DF142993">
    <property type="protein sequence ID" value="GAA49881.1"/>
    <property type="molecule type" value="Genomic_DNA"/>
</dbReference>
<feature type="compositionally biased region" description="Acidic residues" evidence="1">
    <location>
        <begin position="1019"/>
        <end position="1028"/>
    </location>
</feature>
<feature type="compositionally biased region" description="Basic and acidic residues" evidence="1">
    <location>
        <begin position="493"/>
        <end position="505"/>
    </location>
</feature>
<organism evidence="3 4">
    <name type="scientific">Clonorchis sinensis</name>
    <name type="common">Chinese liver fluke</name>
    <dbReference type="NCBI Taxonomy" id="79923"/>
    <lineage>
        <taxon>Eukaryota</taxon>
        <taxon>Metazoa</taxon>
        <taxon>Spiralia</taxon>
        <taxon>Lophotrochozoa</taxon>
        <taxon>Platyhelminthes</taxon>
        <taxon>Trematoda</taxon>
        <taxon>Digenea</taxon>
        <taxon>Opisthorchiida</taxon>
        <taxon>Opisthorchiata</taxon>
        <taxon>Opisthorchiidae</taxon>
        <taxon>Clonorchis</taxon>
    </lineage>
</organism>
<feature type="transmembrane region" description="Helical" evidence="2">
    <location>
        <begin position="803"/>
        <end position="824"/>
    </location>
</feature>
<feature type="compositionally biased region" description="Basic and acidic residues" evidence="1">
    <location>
        <begin position="474"/>
        <end position="486"/>
    </location>
</feature>
<keyword evidence="4" id="KW-1185">Reference proteome</keyword>
<keyword evidence="2" id="KW-0812">Transmembrane</keyword>
<feature type="region of interest" description="Disordered" evidence="1">
    <location>
        <begin position="336"/>
        <end position="435"/>
    </location>
</feature>
<dbReference type="PANTHER" id="PTHR24116:SF0">
    <property type="entry name" value="KINASE D-INTERACTING SUBSTRATE OF 220 KDA"/>
    <property type="match status" value="1"/>
</dbReference>
<dbReference type="GO" id="GO:0030165">
    <property type="term" value="F:PDZ domain binding"/>
    <property type="evidence" value="ECO:0007669"/>
    <property type="project" value="TreeGrafter"/>
</dbReference>
<feature type="transmembrane region" description="Helical" evidence="2">
    <location>
        <begin position="675"/>
        <end position="698"/>
    </location>
</feature>
<feature type="compositionally biased region" description="Polar residues" evidence="1">
    <location>
        <begin position="336"/>
        <end position="350"/>
    </location>
</feature>
<dbReference type="PANTHER" id="PTHR24116">
    <property type="entry name" value="KINASE D-INTERACTING SUBSTRATE OF 220 KDA"/>
    <property type="match status" value="1"/>
</dbReference>
<evidence type="ECO:0000313" key="3">
    <source>
        <dbReference type="EMBL" id="GAA49881.1"/>
    </source>
</evidence>
<name>G7YA97_CLOSI</name>
<gene>
    <name evidence="3" type="ORF">CLF_103732</name>
</gene>
<feature type="transmembrane region" description="Helical" evidence="2">
    <location>
        <begin position="646"/>
        <end position="669"/>
    </location>
</feature>
<feature type="transmembrane region" description="Helical" evidence="2">
    <location>
        <begin position="591"/>
        <end position="610"/>
    </location>
</feature>
<feature type="compositionally biased region" description="Low complexity" evidence="1">
    <location>
        <begin position="351"/>
        <end position="373"/>
    </location>
</feature>
<feature type="transmembrane region" description="Helical" evidence="2">
    <location>
        <begin position="861"/>
        <end position="888"/>
    </location>
</feature>
<dbReference type="GO" id="GO:0019887">
    <property type="term" value="F:protein kinase regulator activity"/>
    <property type="evidence" value="ECO:0007669"/>
    <property type="project" value="TreeGrafter"/>
</dbReference>
<reference key="2">
    <citation type="submission" date="2011-10" db="EMBL/GenBank/DDBJ databases">
        <title>The genome and transcriptome sequence of Clonorchis sinensis provide insights into the carcinogenic liver fluke.</title>
        <authorList>
            <person name="Wang X."/>
            <person name="Huang Y."/>
            <person name="Chen W."/>
            <person name="Liu H."/>
            <person name="Guo L."/>
            <person name="Chen Y."/>
            <person name="Luo F."/>
            <person name="Zhou W."/>
            <person name="Sun J."/>
            <person name="Mao Q."/>
            <person name="Liang P."/>
            <person name="Zhou C."/>
            <person name="Tian Y."/>
            <person name="Men J."/>
            <person name="Lv X."/>
            <person name="Huang L."/>
            <person name="Zhou J."/>
            <person name="Hu Y."/>
            <person name="Li R."/>
            <person name="Zhang F."/>
            <person name="Lei H."/>
            <person name="Li X."/>
            <person name="Hu X."/>
            <person name="Liang C."/>
            <person name="Xu J."/>
            <person name="Wu Z."/>
            <person name="Yu X."/>
        </authorList>
    </citation>
    <scope>NUCLEOTIDE SEQUENCE</scope>
    <source>
        <strain>Henan</strain>
    </source>
</reference>
<keyword evidence="2" id="KW-1133">Transmembrane helix</keyword>
<feature type="region of interest" description="Disordered" evidence="1">
    <location>
        <begin position="981"/>
        <end position="1039"/>
    </location>
</feature>
<feature type="region of interest" description="Disordered" evidence="1">
    <location>
        <begin position="1061"/>
        <end position="1088"/>
    </location>
</feature>
<feature type="compositionally biased region" description="Basic and acidic residues" evidence="1">
    <location>
        <begin position="997"/>
        <end position="1006"/>
    </location>
</feature>
<accession>G7YA97</accession>
<dbReference type="Proteomes" id="UP000008909">
    <property type="component" value="Unassembled WGS sequence"/>
</dbReference>
<feature type="region of interest" description="Disordered" evidence="1">
    <location>
        <begin position="461"/>
        <end position="505"/>
    </location>
</feature>
<evidence type="ECO:0000313" key="4">
    <source>
        <dbReference type="Proteomes" id="UP000008909"/>
    </source>
</evidence>
<evidence type="ECO:0000256" key="1">
    <source>
        <dbReference type="SAM" id="MobiDB-lite"/>
    </source>
</evidence>
<sequence length="1291" mass="143883">MTFVFIGTPSGLGCLVTDATDIRIFICRFYFLWFTLEEKQYKRRQIRLRANPGIITEKDKGRPEESDMHKNCYYPMVPIRLRSSIERSHDYIVVQCMRLSPQYFPRVSITGLHRRLYDIFINVNFNGMLTISVNFSDFPSTCIPEYLPQFSANVHFLLHLPFSDHDLTNFFSDAGFTLSIRRISCVLLCSSGWNTTYDIYGLLHSSSNANHLFAEKVPGVNDITVHHNRLPFWHQLTTINLTLVAGTAEINCVNWIHYYCPEEKILLTGPLNRCTILDRISLRVNLISDFFQTDLGKDRTSEAVRHKKAYSNMRWNSRFKDMVDRVGSIMQYNQQTVTENGQSRPQQTRTSRLQGQQSYRRQQSSSSMTSTSRDVNSNVRGPREHGSAPRSLSKNRTAGRMQPISGNLPGKKGPFVYQQPPQLHQHQHPPQQASFQYPGLMQPPNHRQTLHSTIDHAAFSVPPPGFPMQPSDPRSQRWGKETDFSKRSKIRASSHDKRNRPEDGLERVQLTVDYGGKKAHQHPEFAIPKSSLDNLLGIDAMEMCHAAPIGPRHIHRPMMRGLVGRPTEEHDKSETAMSVLTPFQQSCIRSLASMSVCPHTILPITVGMFTRSFMMEENIFLQALSEEISNRMASNPLYQRNNRIEFTMCTSLLPLFVSILIGYILGLALGWQLGIAVAVTALIIYIITVCIIVVGIGAKRSTKSARFAETVSRYMRGCNLILNILFYRAPPSPSVAQPVRLLPISLNLAGCVSGVDAAALMTEKMWQFIEQKYGKIAVRMQWASKDAFGESTQTFRKFCCLPLWFWLSSTLLTSLTLATLMAFAPPSVIDMGSVQAPGVTKATSTDLDTDSHVQAGRIHNAAIVCAIFSALSFLVLCAASVPSLINLIQGRPFQRKHQRLCYKAGGKLGEPPMDMCYGMTGGRFDPMACVRMDGQCNARYASNPSRAAFHLNQELTSAATVAAAAATAAVTAAADQKWRLFSHSHNRTNGSSGGGKGRADKPRLDITDVESQASQSATSDDDVDDGSESSEKGDDSSDIQTQFQNNVNLCESGELLLKGDQKRKKANAASNHRQGCDRKSMKSTAEAQQNLSRWKQLIRRGLMEACKVLSMIDSRIGKRQTRIVLCITGTGCPTSPTSTIIKLATFVRLVDRLLMQPPEGGTSGDVTVMLEPSTKKHTSGKPEGKPASASRLWTPNVIVLVAASVPSSLNPTANPPPLKSQHFAREPPSALMGQHPSTWANFKLWWSVHHFCHLPLYLEDEPIGARINRPISPHQLPSITSPSMFPLQTTQ</sequence>
<protein>
    <submittedName>
        <fullName evidence="3">Uncharacterized protein</fullName>
    </submittedName>
</protein>
<feature type="non-terminal residue" evidence="3">
    <location>
        <position position="1291"/>
    </location>
</feature>
<feature type="compositionally biased region" description="Low complexity" evidence="1">
    <location>
        <begin position="418"/>
        <end position="432"/>
    </location>
</feature>
<proteinExistence type="predicted"/>
<reference evidence="3" key="1">
    <citation type="journal article" date="2011" name="Genome Biol.">
        <title>The draft genome of the carcinogenic human liver fluke Clonorchis sinensis.</title>
        <authorList>
            <person name="Wang X."/>
            <person name="Chen W."/>
            <person name="Huang Y."/>
            <person name="Sun J."/>
            <person name="Men J."/>
            <person name="Liu H."/>
            <person name="Luo F."/>
            <person name="Guo L."/>
            <person name="Lv X."/>
            <person name="Deng C."/>
            <person name="Zhou C."/>
            <person name="Fan Y."/>
            <person name="Li X."/>
            <person name="Huang L."/>
            <person name="Hu Y."/>
            <person name="Liang C."/>
            <person name="Hu X."/>
            <person name="Xu J."/>
            <person name="Yu X."/>
        </authorList>
    </citation>
    <scope>NUCLEOTIDE SEQUENCE [LARGE SCALE GENOMIC DNA]</scope>
    <source>
        <strain evidence="3">Henan</strain>
    </source>
</reference>
<evidence type="ECO:0000256" key="2">
    <source>
        <dbReference type="SAM" id="Phobius"/>
    </source>
</evidence>
<keyword evidence="2" id="KW-0472">Membrane</keyword>